<comment type="caution">
    <text evidence="12">The sequence shown here is derived from an EMBL/GenBank/DDBJ whole genome shotgun (WGS) entry which is preliminary data.</text>
</comment>
<evidence type="ECO:0000256" key="8">
    <source>
        <dbReference type="ARBA" id="ARBA00060592"/>
    </source>
</evidence>
<comment type="pathway">
    <text evidence="8">Glycan biosynthesis.</text>
</comment>
<keyword evidence="3" id="KW-0808">Transferase</keyword>
<evidence type="ECO:0000256" key="6">
    <source>
        <dbReference type="ARBA" id="ARBA00022984"/>
    </source>
</evidence>
<dbReference type="GO" id="GO:0016740">
    <property type="term" value="F:transferase activity"/>
    <property type="evidence" value="ECO:0007669"/>
    <property type="project" value="UniProtKB-KW"/>
</dbReference>
<dbReference type="CDD" id="cd16913">
    <property type="entry name" value="YkuD_like"/>
    <property type="match status" value="1"/>
</dbReference>
<evidence type="ECO:0000256" key="4">
    <source>
        <dbReference type="ARBA" id="ARBA00022801"/>
    </source>
</evidence>
<evidence type="ECO:0000313" key="12">
    <source>
        <dbReference type="EMBL" id="PRX40679.1"/>
    </source>
</evidence>
<dbReference type="SUPFAM" id="SSF141523">
    <property type="entry name" value="L,D-transpeptidase catalytic domain-like"/>
    <property type="match status" value="1"/>
</dbReference>
<dbReference type="GO" id="GO:0071972">
    <property type="term" value="F:peptidoglycan L,D-transpeptidase activity"/>
    <property type="evidence" value="ECO:0007669"/>
    <property type="project" value="TreeGrafter"/>
</dbReference>
<name>A0A2T0LF75_9BACL</name>
<feature type="domain" description="SH3b" evidence="10">
    <location>
        <begin position="192"/>
        <end position="255"/>
    </location>
</feature>
<dbReference type="Gene3D" id="2.40.440.10">
    <property type="entry name" value="L,D-transpeptidase catalytic domain-like"/>
    <property type="match status" value="1"/>
</dbReference>
<dbReference type="Gene3D" id="2.30.30.40">
    <property type="entry name" value="SH3 Domains"/>
    <property type="match status" value="2"/>
</dbReference>
<dbReference type="PROSITE" id="PS51781">
    <property type="entry name" value="SH3B"/>
    <property type="match status" value="2"/>
</dbReference>
<proteinExistence type="inferred from homology"/>
<protein>
    <submittedName>
        <fullName evidence="12">SH3 domain-containing protein</fullName>
    </submittedName>
</protein>
<organism evidence="12 13">
    <name type="scientific">Planifilum fimeticola</name>
    <dbReference type="NCBI Taxonomy" id="201975"/>
    <lineage>
        <taxon>Bacteria</taxon>
        <taxon>Bacillati</taxon>
        <taxon>Bacillota</taxon>
        <taxon>Bacilli</taxon>
        <taxon>Bacillales</taxon>
        <taxon>Thermoactinomycetaceae</taxon>
        <taxon>Planifilum</taxon>
    </lineage>
</organism>
<dbReference type="EMBL" id="PVNE01000011">
    <property type="protein sequence ID" value="PRX40679.1"/>
    <property type="molecule type" value="Genomic_DNA"/>
</dbReference>
<evidence type="ECO:0000313" key="13">
    <source>
        <dbReference type="Proteomes" id="UP000237797"/>
    </source>
</evidence>
<evidence type="ECO:0000256" key="9">
    <source>
        <dbReference type="PROSITE-ProRule" id="PRU01373"/>
    </source>
</evidence>
<dbReference type="PANTHER" id="PTHR30582:SF4">
    <property type="entry name" value="L,D-TRANSPEPTIDASE YQJB-RELATED"/>
    <property type="match status" value="1"/>
</dbReference>
<evidence type="ECO:0000256" key="2">
    <source>
        <dbReference type="ARBA" id="ARBA00005992"/>
    </source>
</evidence>
<dbReference type="InterPro" id="IPR003646">
    <property type="entry name" value="SH3-like_bac-type"/>
</dbReference>
<dbReference type="Pfam" id="PF03734">
    <property type="entry name" value="YkuD"/>
    <property type="match status" value="1"/>
</dbReference>
<dbReference type="Proteomes" id="UP000237797">
    <property type="component" value="Unassembled WGS sequence"/>
</dbReference>
<keyword evidence="6 9" id="KW-0573">Peptidoglycan synthesis</keyword>
<feature type="active site" description="Proton donor/acceptor" evidence="9">
    <location>
        <position position="136"/>
    </location>
</feature>
<dbReference type="AlphaFoldDB" id="A0A2T0LF75"/>
<comment type="pathway">
    <text evidence="1 9">Cell wall biogenesis; peptidoglycan biosynthesis.</text>
</comment>
<dbReference type="InterPro" id="IPR050979">
    <property type="entry name" value="LD-transpeptidase"/>
</dbReference>
<evidence type="ECO:0000256" key="1">
    <source>
        <dbReference type="ARBA" id="ARBA00004752"/>
    </source>
</evidence>
<dbReference type="GO" id="GO:0005576">
    <property type="term" value="C:extracellular region"/>
    <property type="evidence" value="ECO:0007669"/>
    <property type="project" value="TreeGrafter"/>
</dbReference>
<keyword evidence="13" id="KW-1185">Reference proteome</keyword>
<dbReference type="InterPro" id="IPR038063">
    <property type="entry name" value="Transpep_catalytic_dom"/>
</dbReference>
<dbReference type="GO" id="GO:0018104">
    <property type="term" value="P:peptidoglycan-protein cross-linking"/>
    <property type="evidence" value="ECO:0007669"/>
    <property type="project" value="TreeGrafter"/>
</dbReference>
<dbReference type="PROSITE" id="PS52029">
    <property type="entry name" value="LD_TPASE"/>
    <property type="match status" value="1"/>
</dbReference>
<evidence type="ECO:0000259" key="10">
    <source>
        <dbReference type="PROSITE" id="PS51781"/>
    </source>
</evidence>
<dbReference type="RefSeq" id="WP_106345064.1">
    <property type="nucleotide sequence ID" value="NZ_PVNE01000011.1"/>
</dbReference>
<dbReference type="FunFam" id="2.40.440.10:FF:000003">
    <property type="entry name" value="L,D-transpeptidase YciB"/>
    <property type="match status" value="1"/>
</dbReference>
<keyword evidence="5 9" id="KW-0133">Cell shape</keyword>
<comment type="similarity">
    <text evidence="2">Belongs to the YkuD family.</text>
</comment>
<feature type="active site" description="Nucleophile" evidence="9">
    <location>
        <position position="152"/>
    </location>
</feature>
<dbReference type="OrthoDB" id="9787225at2"/>
<dbReference type="SMART" id="SM00287">
    <property type="entry name" value="SH3b"/>
    <property type="match status" value="2"/>
</dbReference>
<evidence type="ECO:0000256" key="5">
    <source>
        <dbReference type="ARBA" id="ARBA00022960"/>
    </source>
</evidence>
<keyword evidence="7 9" id="KW-0961">Cell wall biogenesis/degradation</keyword>
<dbReference type="GO" id="GO:0008360">
    <property type="term" value="P:regulation of cell shape"/>
    <property type="evidence" value="ECO:0007669"/>
    <property type="project" value="UniProtKB-UniRule"/>
</dbReference>
<dbReference type="GO" id="GO:0071555">
    <property type="term" value="P:cell wall organization"/>
    <property type="evidence" value="ECO:0007669"/>
    <property type="project" value="UniProtKB-UniRule"/>
</dbReference>
<dbReference type="InterPro" id="IPR005490">
    <property type="entry name" value="LD_TPept_cat_dom"/>
</dbReference>
<evidence type="ECO:0000256" key="3">
    <source>
        <dbReference type="ARBA" id="ARBA00022679"/>
    </source>
</evidence>
<feature type="domain" description="SH3b" evidence="10">
    <location>
        <begin position="269"/>
        <end position="333"/>
    </location>
</feature>
<dbReference type="UniPathway" id="UPA00219"/>
<reference evidence="12 13" key="1">
    <citation type="submission" date="2018-03" db="EMBL/GenBank/DDBJ databases">
        <title>Genomic Encyclopedia of Archaeal and Bacterial Type Strains, Phase II (KMG-II): from individual species to whole genera.</title>
        <authorList>
            <person name="Goeker M."/>
        </authorList>
    </citation>
    <scope>NUCLEOTIDE SEQUENCE [LARGE SCALE GENOMIC DNA]</scope>
    <source>
        <strain evidence="12 13">DSM 44946</strain>
    </source>
</reference>
<feature type="domain" description="L,D-TPase catalytic" evidence="11">
    <location>
        <begin position="54"/>
        <end position="176"/>
    </location>
</feature>
<evidence type="ECO:0000259" key="11">
    <source>
        <dbReference type="PROSITE" id="PS52029"/>
    </source>
</evidence>
<evidence type="ECO:0000256" key="7">
    <source>
        <dbReference type="ARBA" id="ARBA00023316"/>
    </source>
</evidence>
<accession>A0A2T0LF75</accession>
<dbReference type="Pfam" id="PF08239">
    <property type="entry name" value="SH3_3"/>
    <property type="match status" value="2"/>
</dbReference>
<gene>
    <name evidence="12" type="ORF">CLV97_11121</name>
</gene>
<dbReference type="PANTHER" id="PTHR30582">
    <property type="entry name" value="L,D-TRANSPEPTIDASE"/>
    <property type="match status" value="1"/>
</dbReference>
<sequence length="333" mass="36453">MADPVRIPHRQREERRNREGSITRKVWKWSLAALFIFAVIFGLGTADADAASAYKIEVNKSTNKLTLYKNGRVYKQYPVATGRTPSLTPEGTFPIVVKFVKPGWKGIPGGHPNNPLGERWLGISVKGDNGRTYGIHGTNQPKSIGTYASNGCIRMYNKDVIELYNLVPKGTLVHIHSGKKGSTSSPKVKPASGKLKVTVNVANIRSGPSLSASVIKQAKRGTVLTRTGDINDWHQIRLSNGKKAYVHDSVVTLVSSGSKDKKNSGQFRKASGKVTINVWLANVRSAPSLKASVLQRLAKGKKLNLTGESKDWYRIRLSSGKTAYVHKSVAVKR</sequence>
<keyword evidence="4" id="KW-0378">Hydrolase</keyword>